<proteinExistence type="predicted"/>
<gene>
    <name evidence="1" type="ORF">MRB53_016515</name>
</gene>
<sequence length="112" mass="12601">MSTSVNRQPIEFSSAPLPEACFVTGNHRSAISHPTCTTLVDRQPTERSSVPLPVACFQQRIVSQVTVSRRLADTFSSVNRQRTVCNFGSNYRMVFSWQKTWRSVVGQLPANR</sequence>
<comment type="caution">
    <text evidence="1">The sequence shown here is derived from an EMBL/GenBank/DDBJ whole genome shotgun (WGS) entry which is preliminary data.</text>
</comment>
<name>A0ACC2M221_PERAE</name>
<keyword evidence="2" id="KW-1185">Reference proteome</keyword>
<dbReference type="Proteomes" id="UP001234297">
    <property type="component" value="Chromosome 5"/>
</dbReference>
<reference evidence="1 2" key="1">
    <citation type="journal article" date="2022" name="Hortic Res">
        <title>A haplotype resolved chromosomal level avocado genome allows analysis of novel avocado genes.</title>
        <authorList>
            <person name="Nath O."/>
            <person name="Fletcher S.J."/>
            <person name="Hayward A."/>
            <person name="Shaw L.M."/>
            <person name="Masouleh A.K."/>
            <person name="Furtado A."/>
            <person name="Henry R.J."/>
            <person name="Mitter N."/>
        </authorList>
    </citation>
    <scope>NUCLEOTIDE SEQUENCE [LARGE SCALE GENOMIC DNA]</scope>
    <source>
        <strain evidence="2">cv. Hass</strain>
    </source>
</reference>
<accession>A0ACC2M221</accession>
<dbReference type="EMBL" id="CM056813">
    <property type="protein sequence ID" value="KAJ8639821.1"/>
    <property type="molecule type" value="Genomic_DNA"/>
</dbReference>
<evidence type="ECO:0000313" key="2">
    <source>
        <dbReference type="Proteomes" id="UP001234297"/>
    </source>
</evidence>
<protein>
    <submittedName>
        <fullName evidence="1">Uncharacterized protein</fullName>
    </submittedName>
</protein>
<evidence type="ECO:0000313" key="1">
    <source>
        <dbReference type="EMBL" id="KAJ8639821.1"/>
    </source>
</evidence>
<organism evidence="1 2">
    <name type="scientific">Persea americana</name>
    <name type="common">Avocado</name>
    <dbReference type="NCBI Taxonomy" id="3435"/>
    <lineage>
        <taxon>Eukaryota</taxon>
        <taxon>Viridiplantae</taxon>
        <taxon>Streptophyta</taxon>
        <taxon>Embryophyta</taxon>
        <taxon>Tracheophyta</taxon>
        <taxon>Spermatophyta</taxon>
        <taxon>Magnoliopsida</taxon>
        <taxon>Magnoliidae</taxon>
        <taxon>Laurales</taxon>
        <taxon>Lauraceae</taxon>
        <taxon>Persea</taxon>
    </lineage>
</organism>